<reference evidence="1" key="2">
    <citation type="journal article" date="2015" name="Fish Shellfish Immunol.">
        <title>Early steps in the European eel (Anguilla anguilla)-Vibrio vulnificus interaction in the gills: Role of the RtxA13 toxin.</title>
        <authorList>
            <person name="Callol A."/>
            <person name="Pajuelo D."/>
            <person name="Ebbesson L."/>
            <person name="Teles M."/>
            <person name="MacKenzie S."/>
            <person name="Amaro C."/>
        </authorList>
    </citation>
    <scope>NUCLEOTIDE SEQUENCE</scope>
</reference>
<evidence type="ECO:0000313" key="1">
    <source>
        <dbReference type="EMBL" id="JAH91946.1"/>
    </source>
</evidence>
<reference evidence="1" key="1">
    <citation type="submission" date="2014-11" db="EMBL/GenBank/DDBJ databases">
        <authorList>
            <person name="Amaro Gonzalez C."/>
        </authorList>
    </citation>
    <scope>NUCLEOTIDE SEQUENCE</scope>
</reference>
<protein>
    <submittedName>
        <fullName evidence="1">Uncharacterized protein</fullName>
    </submittedName>
</protein>
<proteinExistence type="predicted"/>
<dbReference type="EMBL" id="GBXM01016631">
    <property type="protein sequence ID" value="JAH91946.1"/>
    <property type="molecule type" value="Transcribed_RNA"/>
</dbReference>
<organism evidence="1">
    <name type="scientific">Anguilla anguilla</name>
    <name type="common">European freshwater eel</name>
    <name type="synonym">Muraena anguilla</name>
    <dbReference type="NCBI Taxonomy" id="7936"/>
    <lineage>
        <taxon>Eukaryota</taxon>
        <taxon>Metazoa</taxon>
        <taxon>Chordata</taxon>
        <taxon>Craniata</taxon>
        <taxon>Vertebrata</taxon>
        <taxon>Euteleostomi</taxon>
        <taxon>Actinopterygii</taxon>
        <taxon>Neopterygii</taxon>
        <taxon>Teleostei</taxon>
        <taxon>Anguilliformes</taxon>
        <taxon>Anguillidae</taxon>
        <taxon>Anguilla</taxon>
    </lineage>
</organism>
<dbReference type="AlphaFoldDB" id="A0A0E9WNT5"/>
<accession>A0A0E9WNT5</accession>
<sequence length="73" mass="7917">MGTVEETFRILAALSPVSPRGCVGLPGEGMPFQYLRLILPSSFLLGRPALGRRHAFEAQRSFTEGSACVHLCI</sequence>
<name>A0A0E9WNT5_ANGAN</name>